<feature type="transmembrane region" description="Helical" evidence="5">
    <location>
        <begin position="289"/>
        <end position="306"/>
    </location>
</feature>
<feature type="transmembrane region" description="Helical" evidence="5">
    <location>
        <begin position="143"/>
        <end position="164"/>
    </location>
</feature>
<evidence type="ECO:0000256" key="1">
    <source>
        <dbReference type="ARBA" id="ARBA00004651"/>
    </source>
</evidence>
<protein>
    <submittedName>
        <fullName evidence="7">Aromatic acid/H+ symport family MFS transporter</fullName>
    </submittedName>
</protein>
<evidence type="ECO:0000256" key="5">
    <source>
        <dbReference type="SAM" id="Phobius"/>
    </source>
</evidence>
<feature type="transmembrane region" description="Helical" evidence="5">
    <location>
        <begin position="263"/>
        <end position="282"/>
    </location>
</feature>
<keyword evidence="3 5" id="KW-1133">Transmembrane helix</keyword>
<keyword evidence="2 5" id="KW-0812">Transmembrane</keyword>
<organism evidence="7 8">
    <name type="scientific">Actinomadura montaniterrae</name>
    <dbReference type="NCBI Taxonomy" id="1803903"/>
    <lineage>
        <taxon>Bacteria</taxon>
        <taxon>Bacillati</taxon>
        <taxon>Actinomycetota</taxon>
        <taxon>Actinomycetes</taxon>
        <taxon>Streptosporangiales</taxon>
        <taxon>Thermomonosporaceae</taxon>
        <taxon>Actinomadura</taxon>
    </lineage>
</organism>
<dbReference type="Pfam" id="PF07690">
    <property type="entry name" value="MFS_1"/>
    <property type="match status" value="1"/>
</dbReference>
<dbReference type="PANTHER" id="PTHR23508:SF10">
    <property type="entry name" value="CARBOXYLIC ACID TRANSPORTER PROTEIN HOMOLOG"/>
    <property type="match status" value="1"/>
</dbReference>
<name>A0A6L3WD94_9ACTN</name>
<comment type="subcellular location">
    <subcellularLocation>
        <location evidence="1">Cell membrane</location>
        <topology evidence="1">Multi-pass membrane protein</topology>
    </subcellularLocation>
</comment>
<feature type="transmembrane region" description="Helical" evidence="5">
    <location>
        <begin position="170"/>
        <end position="188"/>
    </location>
</feature>
<feature type="transmembrane region" description="Helical" evidence="5">
    <location>
        <begin position="108"/>
        <end position="131"/>
    </location>
</feature>
<dbReference type="OrthoDB" id="9787026at2"/>
<accession>A0A6L3WD94</accession>
<comment type="caution">
    <text evidence="7">The sequence shown here is derived from an EMBL/GenBank/DDBJ whole genome shotgun (WGS) entry which is preliminary data.</text>
</comment>
<evidence type="ECO:0000256" key="3">
    <source>
        <dbReference type="ARBA" id="ARBA00022989"/>
    </source>
</evidence>
<sequence length="420" mass="43139">MSATPEPAAGRRQAGVLVLACLILFVDGYDVFAIGTVGPSLLQYRPWGATHDTLGMLGSVTALGMPFGSVLAGWAADRRGRRVPLTAAVVWISAAMAAATFAPSLGLFAAARFCTGVGIGALAPLVSAYVTDAAPPRRRTLHLTIALGAIGVGGTASAVLGRLLLPDLHFQWLFLFGALPVLLVPVIWRMKEDAPAGRRGPGRGGPGRERTRLSELFTSGSRRATVLFWCASFMSMALVYSTTAWLPAVMMKSGYDLGSSLEFTIAFTVGATAGSLGGSVVADRGHLKPVTLGGFVLAAVALFVLSTPQPHVLLLAVSALAGLGTLGGQNMVIACMTAFYPARLRGTGLGFGLGVGRLGAVAGPSYVAVATDLFTSPKAGFFAFMIPAVLGAALIAALPRVLPAAPEKRAAAQETAPVVP</sequence>
<feature type="transmembrane region" description="Helical" evidence="5">
    <location>
        <begin position="57"/>
        <end position="76"/>
    </location>
</feature>
<dbReference type="SUPFAM" id="SSF103473">
    <property type="entry name" value="MFS general substrate transporter"/>
    <property type="match status" value="1"/>
</dbReference>
<feature type="transmembrane region" description="Helical" evidence="5">
    <location>
        <begin position="226"/>
        <end position="251"/>
    </location>
</feature>
<feature type="transmembrane region" description="Helical" evidence="5">
    <location>
        <begin position="83"/>
        <end position="102"/>
    </location>
</feature>
<feature type="transmembrane region" description="Helical" evidence="5">
    <location>
        <begin position="379"/>
        <end position="399"/>
    </location>
</feature>
<dbReference type="GO" id="GO:0005886">
    <property type="term" value="C:plasma membrane"/>
    <property type="evidence" value="ECO:0007669"/>
    <property type="project" value="UniProtKB-SubCell"/>
</dbReference>
<dbReference type="EMBL" id="WBMR01000002">
    <property type="protein sequence ID" value="KAB2389923.1"/>
    <property type="molecule type" value="Genomic_DNA"/>
</dbReference>
<proteinExistence type="predicted"/>
<feature type="transmembrane region" description="Helical" evidence="5">
    <location>
        <begin position="312"/>
        <end position="340"/>
    </location>
</feature>
<reference evidence="7 8" key="1">
    <citation type="submission" date="2019-09" db="EMBL/GenBank/DDBJ databases">
        <title>Actinomadura physcomitrii sp. nov., a novel actinomycete isolated from moss [Physcomitrium sphaericum (Ludw) Fuernr].</title>
        <authorList>
            <person name="Liu C."/>
            <person name="Zhuang X."/>
        </authorList>
    </citation>
    <scope>NUCLEOTIDE SEQUENCE [LARGE SCALE GENOMIC DNA]</scope>
    <source>
        <strain evidence="7 8">CYP1-1B</strain>
    </source>
</reference>
<dbReference type="PROSITE" id="PS50850">
    <property type="entry name" value="MFS"/>
    <property type="match status" value="1"/>
</dbReference>
<dbReference type="InterPro" id="IPR020846">
    <property type="entry name" value="MFS_dom"/>
</dbReference>
<dbReference type="Proteomes" id="UP000483004">
    <property type="component" value="Unassembled WGS sequence"/>
</dbReference>
<evidence type="ECO:0000256" key="2">
    <source>
        <dbReference type="ARBA" id="ARBA00022692"/>
    </source>
</evidence>
<dbReference type="RefSeq" id="WP_151537951.1">
    <property type="nucleotide sequence ID" value="NZ_WBMR01000002.1"/>
</dbReference>
<evidence type="ECO:0000259" key="6">
    <source>
        <dbReference type="PROSITE" id="PS50850"/>
    </source>
</evidence>
<feature type="domain" description="Major facilitator superfamily (MFS) profile" evidence="6">
    <location>
        <begin position="16"/>
        <end position="409"/>
    </location>
</feature>
<evidence type="ECO:0000313" key="7">
    <source>
        <dbReference type="EMBL" id="KAB2389923.1"/>
    </source>
</evidence>
<dbReference type="AlphaFoldDB" id="A0A6L3WD94"/>
<evidence type="ECO:0000313" key="8">
    <source>
        <dbReference type="Proteomes" id="UP000483004"/>
    </source>
</evidence>
<dbReference type="PANTHER" id="PTHR23508">
    <property type="entry name" value="CARBOXYLIC ACID TRANSPORTER PROTEIN HOMOLOG"/>
    <property type="match status" value="1"/>
</dbReference>
<keyword evidence="8" id="KW-1185">Reference proteome</keyword>
<dbReference type="Gene3D" id="1.20.1250.20">
    <property type="entry name" value="MFS general substrate transporter like domains"/>
    <property type="match status" value="1"/>
</dbReference>
<keyword evidence="4 5" id="KW-0472">Membrane</keyword>
<dbReference type="InterPro" id="IPR011701">
    <property type="entry name" value="MFS"/>
</dbReference>
<feature type="transmembrane region" description="Helical" evidence="5">
    <location>
        <begin position="347"/>
        <end position="367"/>
    </location>
</feature>
<dbReference type="GO" id="GO:0046943">
    <property type="term" value="F:carboxylic acid transmembrane transporter activity"/>
    <property type="evidence" value="ECO:0007669"/>
    <property type="project" value="TreeGrafter"/>
</dbReference>
<evidence type="ECO:0000256" key="4">
    <source>
        <dbReference type="ARBA" id="ARBA00023136"/>
    </source>
</evidence>
<gene>
    <name evidence="7" type="ORF">F9B16_01365</name>
</gene>
<dbReference type="InterPro" id="IPR036259">
    <property type="entry name" value="MFS_trans_sf"/>
</dbReference>